<gene>
    <name evidence="1" type="primary">GIP</name>
    <name evidence="1" type="ORF">CR513_52773</name>
</gene>
<keyword evidence="2" id="KW-1185">Reference proteome</keyword>
<dbReference type="EMBL" id="QJKJ01012621">
    <property type="protein sequence ID" value="RDX68257.1"/>
    <property type="molecule type" value="Genomic_DNA"/>
</dbReference>
<proteinExistence type="predicted"/>
<evidence type="ECO:0000313" key="1">
    <source>
        <dbReference type="EMBL" id="RDX68257.1"/>
    </source>
</evidence>
<name>A0A371EQD1_MUCPR</name>
<dbReference type="Proteomes" id="UP000257109">
    <property type="component" value="Unassembled WGS sequence"/>
</dbReference>
<organism evidence="1 2">
    <name type="scientific">Mucuna pruriens</name>
    <name type="common">Velvet bean</name>
    <name type="synonym">Dolichos pruriens</name>
    <dbReference type="NCBI Taxonomy" id="157652"/>
    <lineage>
        <taxon>Eukaryota</taxon>
        <taxon>Viridiplantae</taxon>
        <taxon>Streptophyta</taxon>
        <taxon>Embryophyta</taxon>
        <taxon>Tracheophyta</taxon>
        <taxon>Spermatophyta</taxon>
        <taxon>Magnoliopsida</taxon>
        <taxon>eudicotyledons</taxon>
        <taxon>Gunneridae</taxon>
        <taxon>Pentapetalae</taxon>
        <taxon>rosids</taxon>
        <taxon>fabids</taxon>
        <taxon>Fabales</taxon>
        <taxon>Fabaceae</taxon>
        <taxon>Papilionoideae</taxon>
        <taxon>50 kb inversion clade</taxon>
        <taxon>NPAAA clade</taxon>
        <taxon>indigoferoid/millettioid clade</taxon>
        <taxon>Phaseoleae</taxon>
        <taxon>Mucuna</taxon>
    </lineage>
</organism>
<feature type="non-terminal residue" evidence="1">
    <location>
        <position position="1"/>
    </location>
</feature>
<dbReference type="AlphaFoldDB" id="A0A371EQD1"/>
<dbReference type="OrthoDB" id="414945at2759"/>
<dbReference type="STRING" id="157652.A0A371EQD1"/>
<reference evidence="1" key="1">
    <citation type="submission" date="2018-05" db="EMBL/GenBank/DDBJ databases">
        <title>Draft genome of Mucuna pruriens seed.</title>
        <authorList>
            <person name="Nnadi N.E."/>
            <person name="Vos R."/>
            <person name="Hasami M.H."/>
            <person name="Devisetty U.K."/>
            <person name="Aguiy J.C."/>
        </authorList>
    </citation>
    <scope>NUCLEOTIDE SEQUENCE [LARGE SCALE GENOMIC DNA]</scope>
    <source>
        <strain evidence="1">JCA_2017</strain>
    </source>
</reference>
<protein>
    <submittedName>
        <fullName evidence="1">Copia protein</fullName>
    </submittedName>
</protein>
<accession>A0A371EQD1</accession>
<dbReference type="CDD" id="cd09272">
    <property type="entry name" value="RNase_HI_RT_Ty1"/>
    <property type="match status" value="1"/>
</dbReference>
<comment type="caution">
    <text evidence="1">The sequence shown here is derived from an EMBL/GenBank/DDBJ whole genome shotgun (WGS) entry which is preliminary data.</text>
</comment>
<evidence type="ECO:0000313" key="2">
    <source>
        <dbReference type="Proteomes" id="UP000257109"/>
    </source>
</evidence>
<sequence>MKCKYDETLDRYKARLVAKGKDEYNKSYSFLSSSLLQFDVKNVFFHGDLYMEIPLGDHTLFIKHSPDGKLILLLVYIDDMIITCDDEIEKLTSKEKLTTQFKMELGKLIYFLQIAYSKRVSMNERPMKLFYDNNSAISITHDPVQHDMAKYIEIDRHFIKEKLDNGLIATTYIPTGLQVIDVFSKGLPTARFQEFSGKLEMTDIHLPT</sequence>